<feature type="transmembrane region" description="Helical" evidence="8">
    <location>
        <begin position="472"/>
        <end position="491"/>
    </location>
</feature>
<dbReference type="GO" id="GO:0016758">
    <property type="term" value="F:hexosyltransferase activity"/>
    <property type="evidence" value="ECO:0007669"/>
    <property type="project" value="InterPro"/>
</dbReference>
<feature type="transmembrane region" description="Helical" evidence="8">
    <location>
        <begin position="331"/>
        <end position="362"/>
    </location>
</feature>
<dbReference type="Gene3D" id="2.160.20.110">
    <property type="match status" value="1"/>
</dbReference>
<keyword evidence="4 8" id="KW-0812">Transmembrane</keyword>
<feature type="transmembrane region" description="Helical" evidence="8">
    <location>
        <begin position="12"/>
        <end position="37"/>
    </location>
</feature>
<feature type="transmembrane region" description="Helical" evidence="8">
    <location>
        <begin position="206"/>
        <end position="225"/>
    </location>
</feature>
<evidence type="ECO:0000313" key="9">
    <source>
        <dbReference type="EMBL" id="QFJ53947.1"/>
    </source>
</evidence>
<dbReference type="RefSeq" id="WP_151622444.1">
    <property type="nucleotide sequence ID" value="NZ_CP043028.1"/>
</dbReference>
<keyword evidence="3 9" id="KW-0808">Transferase</keyword>
<dbReference type="AlphaFoldDB" id="A0A5P6VN02"/>
<comment type="similarity">
    <text evidence="7">Belongs to the glycosyltransferase 87 family.</text>
</comment>
<feature type="transmembrane region" description="Helical" evidence="8">
    <location>
        <begin position="407"/>
        <end position="424"/>
    </location>
</feature>
<dbReference type="Pfam" id="PF09594">
    <property type="entry name" value="GT87"/>
    <property type="match status" value="1"/>
</dbReference>
<feature type="transmembrane region" description="Helical" evidence="8">
    <location>
        <begin position="261"/>
        <end position="279"/>
    </location>
</feature>
<keyword evidence="5 8" id="KW-1133">Transmembrane helix</keyword>
<dbReference type="InterPro" id="IPR018584">
    <property type="entry name" value="GT87"/>
</dbReference>
<feature type="transmembrane region" description="Helical" evidence="8">
    <location>
        <begin position="570"/>
        <end position="591"/>
    </location>
</feature>
<feature type="transmembrane region" description="Helical" evidence="8">
    <location>
        <begin position="299"/>
        <end position="319"/>
    </location>
</feature>
<evidence type="ECO:0000256" key="1">
    <source>
        <dbReference type="ARBA" id="ARBA00004651"/>
    </source>
</evidence>
<evidence type="ECO:0000256" key="4">
    <source>
        <dbReference type="ARBA" id="ARBA00022692"/>
    </source>
</evidence>
<dbReference type="Proteomes" id="UP000327030">
    <property type="component" value="Chromosome 1"/>
</dbReference>
<accession>A0A5P6VN02</accession>
<evidence type="ECO:0000256" key="8">
    <source>
        <dbReference type="SAM" id="Phobius"/>
    </source>
</evidence>
<comment type="subcellular location">
    <subcellularLocation>
        <location evidence="1">Cell membrane</location>
        <topology evidence="1">Multi-pass membrane protein</topology>
    </subcellularLocation>
</comment>
<evidence type="ECO:0000313" key="10">
    <source>
        <dbReference type="Proteomes" id="UP000327030"/>
    </source>
</evidence>
<dbReference type="KEGG" id="pxv:FXF36_03220"/>
<organism evidence="9 10">
    <name type="scientific">Pseudobutyrivibrio xylanivorans</name>
    <dbReference type="NCBI Taxonomy" id="185007"/>
    <lineage>
        <taxon>Bacteria</taxon>
        <taxon>Bacillati</taxon>
        <taxon>Bacillota</taxon>
        <taxon>Clostridia</taxon>
        <taxon>Lachnospirales</taxon>
        <taxon>Lachnospiraceae</taxon>
        <taxon>Pseudobutyrivibrio</taxon>
    </lineage>
</organism>
<feature type="transmembrane region" description="Helical" evidence="8">
    <location>
        <begin position="374"/>
        <end position="395"/>
    </location>
</feature>
<evidence type="ECO:0000256" key="2">
    <source>
        <dbReference type="ARBA" id="ARBA00022475"/>
    </source>
</evidence>
<dbReference type="OrthoDB" id="2039475at2"/>
<feature type="transmembrane region" description="Helical" evidence="8">
    <location>
        <begin position="603"/>
        <end position="622"/>
    </location>
</feature>
<gene>
    <name evidence="9" type="ORF">FXF36_03220</name>
</gene>
<protein>
    <submittedName>
        <fullName evidence="9">Glycosyl transferase family 87</fullName>
    </submittedName>
</protein>
<feature type="transmembrane region" description="Helical" evidence="8">
    <location>
        <begin position="173"/>
        <end position="194"/>
    </location>
</feature>
<name>A0A5P6VN02_PSEXY</name>
<evidence type="ECO:0000256" key="6">
    <source>
        <dbReference type="ARBA" id="ARBA00023136"/>
    </source>
</evidence>
<evidence type="ECO:0000256" key="5">
    <source>
        <dbReference type="ARBA" id="ARBA00022989"/>
    </source>
</evidence>
<evidence type="ECO:0000256" key="7">
    <source>
        <dbReference type="ARBA" id="ARBA00024033"/>
    </source>
</evidence>
<reference evidence="10" key="1">
    <citation type="submission" date="2019-08" db="EMBL/GenBank/DDBJ databases">
        <title>Complete Genome Sequence of the Polysaccharide-Degrading Rumen Bacterium Pseudobutyrivibrio xylanivorans MA3014.</title>
        <authorList>
            <person name="Palevich N."/>
            <person name="Maclean P.H."/>
            <person name="Kelly W.J."/>
            <person name="Leahy S.C."/>
            <person name="Rakonjac J."/>
            <person name="Attwood G.T."/>
        </authorList>
    </citation>
    <scope>NUCLEOTIDE SEQUENCE [LARGE SCALE GENOMIC DNA]</scope>
    <source>
        <strain evidence="10">MA3014</strain>
    </source>
</reference>
<dbReference type="GO" id="GO:0005886">
    <property type="term" value="C:plasma membrane"/>
    <property type="evidence" value="ECO:0007669"/>
    <property type="project" value="UniProtKB-SubCell"/>
</dbReference>
<evidence type="ECO:0000256" key="3">
    <source>
        <dbReference type="ARBA" id="ARBA00022679"/>
    </source>
</evidence>
<dbReference type="EMBL" id="CP043028">
    <property type="protein sequence ID" value="QFJ53947.1"/>
    <property type="molecule type" value="Genomic_DNA"/>
</dbReference>
<sequence length="864" mass="96444">MQIKELLKKVNIKGVIVASIIATIMLLEIVYSGNIFFQTIIPMQTYEQWDEILVNNLSIEGNDFHSTGANSYIVVPMNSSYTSIRINMKPEDAEKIIVRAYYPYEEGFSANYSKKLIVSQDDTTIEFKSDKHVGAVKLQFIGAEDGYADFTLNRIEFGNGKLLFSKRFLVKSFVAWIALVGVMYTLLWIASNLFGRNKNSIFWKTLFVTGICSVIIMGVTKSYYLAGYFHKNLDDVFMDYFNMLSLTFADDVYILKANWPAMCFVILSAMKAFISNPGMPINNAVMLGENAINLRDNEIAMMGFVLIFVACFILIAYSVKSILNSESDRKNILLLLLSGPILCTVERGNLIMVSFAFLMVYLALYNAEDKRLRYIAFFALSLSASIKLYPALFGLLTLRRKKWKETVALAVMGFFTFVIPYFYFDGVVTIIKWLGGMSAANDVLTSNGVGGNYSIRNFTTILGTMLGVKGELYGWIPAVMLVVLLVAALFCKREWERLFLIATACIWFPYFSFTYTLMLYIPAAVVYMNQSDEEKAEIDAFLLGLLQAILILPMWSWVDSFSKRKNLDCPMNVTTFVLNTVIVIIVFKILVGSIFEGRIRRTLEVQIVCIAAAVIVVIFGTINRSYGLEDSFAGKGSSCNPYQIASVEDWRKLQQIVNSGNSVSGVHFIQTADIEFDGVTSVNPVGWGRNNVKFDGVYDGQGYSIKNYYSLSDNDENMGLFGRLSGQIYNVNLENCNIAGSIVGGIAYDVSGTGIISNCYVNGLLYGYRVGGIAAMNSGTIENCVAFVNMEGANKYGVAADYGGKTENCFTNEVIKTGSGSLIDENTLSRVNNYIELNNKTINARQKFLPWLIDGGMFKIVKNM</sequence>
<keyword evidence="6 8" id="KW-0472">Membrane</keyword>
<feature type="transmembrane region" description="Helical" evidence="8">
    <location>
        <begin position="498"/>
        <end position="521"/>
    </location>
</feature>
<proteinExistence type="inferred from homology"/>
<keyword evidence="2" id="KW-1003">Cell membrane</keyword>